<evidence type="ECO:0000313" key="2">
    <source>
        <dbReference type="EMBL" id="VTS19334.1"/>
    </source>
</evidence>
<reference evidence="4 5" key="1">
    <citation type="submission" date="2019-05" db="EMBL/GenBank/DDBJ databases">
        <authorList>
            <consortium name="Pathogen Informatics"/>
        </authorList>
    </citation>
    <scope>NUCLEOTIDE SEQUENCE [LARGE SCALE GENOMIC DNA]</scope>
    <source>
        <strain evidence="2 4">NCTC5385</strain>
        <strain evidence="3 5">NCTC5386</strain>
    </source>
</reference>
<evidence type="ECO:0000313" key="3">
    <source>
        <dbReference type="EMBL" id="VTS32339.1"/>
    </source>
</evidence>
<dbReference type="EMBL" id="CABEHT010000003">
    <property type="protein sequence ID" value="VTS32339.1"/>
    <property type="molecule type" value="Genomic_DNA"/>
</dbReference>
<name>A0A4U9YZB2_9STRE</name>
<dbReference type="EMBL" id="LR594035">
    <property type="protein sequence ID" value="VTS19334.1"/>
    <property type="molecule type" value="Genomic_DNA"/>
</dbReference>
<evidence type="ECO:0000313" key="5">
    <source>
        <dbReference type="Proteomes" id="UP000394068"/>
    </source>
</evidence>
<protein>
    <submittedName>
        <fullName evidence="3">Uncharacterized protein</fullName>
    </submittedName>
</protein>
<organism evidence="3 5">
    <name type="scientific">Streptococcus pseudoporcinus</name>
    <dbReference type="NCBI Taxonomy" id="361101"/>
    <lineage>
        <taxon>Bacteria</taxon>
        <taxon>Bacillati</taxon>
        <taxon>Bacillota</taxon>
        <taxon>Bacilli</taxon>
        <taxon>Lactobacillales</taxon>
        <taxon>Streptococcaceae</taxon>
        <taxon>Streptococcus</taxon>
    </lineage>
</organism>
<dbReference type="EMBL" id="CABEHT010000001">
    <property type="protein sequence ID" value="VTS13421.1"/>
    <property type="molecule type" value="Genomic_DNA"/>
</dbReference>
<dbReference type="Proteomes" id="UP000394068">
    <property type="component" value="Unassembled WGS sequence"/>
</dbReference>
<proteinExistence type="predicted"/>
<accession>A0A4U9YZB2</accession>
<dbReference type="AlphaFoldDB" id="A0A4U9YZB2"/>
<dbReference type="Proteomes" id="UP000304914">
    <property type="component" value="Chromosome"/>
</dbReference>
<evidence type="ECO:0000313" key="4">
    <source>
        <dbReference type="Proteomes" id="UP000304914"/>
    </source>
</evidence>
<gene>
    <name evidence="2" type="ORF">NCTC5385_00846</name>
    <name evidence="1" type="ORF">NCTC5386_00959</name>
    <name evidence="3" type="ORF">NCTC5386_02222</name>
</gene>
<evidence type="ECO:0000313" key="1">
    <source>
        <dbReference type="EMBL" id="VTS13421.1"/>
    </source>
</evidence>
<sequence>MNEITFNLYCTSVRDALNRIKELKEAYPNDRLQLNVNIKDDFYN</sequence>
<dbReference type="RefSeq" id="WP_269902531.1">
    <property type="nucleotide sequence ID" value="NZ_CABEHT010000001.1"/>
</dbReference>